<dbReference type="PROSITE" id="PS50850">
    <property type="entry name" value="MFS"/>
    <property type="match status" value="1"/>
</dbReference>
<dbReference type="GO" id="GO:0016020">
    <property type="term" value="C:membrane"/>
    <property type="evidence" value="ECO:0007669"/>
    <property type="project" value="UniProtKB-SubCell"/>
</dbReference>
<feature type="transmembrane region" description="Helical" evidence="5">
    <location>
        <begin position="142"/>
        <end position="164"/>
    </location>
</feature>
<sequence>MQTASNRWLGVVAIFLIVTISYVDRINLSVLITQADFLKQIGLTAVDKGAQGMLATVFMVGYGLSSIILTPFCVAMLGVRRSLIYGLCLWGVITMTSPLYQSYGLLLFSRLMLGLSEGPLFALASCYIKARFDGHENGKPNSLVNSGTGMGFALGYPFVAMLVLHLDWQASFYVLGLVNLLVGIPVVLLCIHMPVGSEPQRGATRLSLREVLGRRVPAMVRGAMQTRHVILITVLTSSFLAYMWGVGNWLPGYLKEARGFDLRAMGWLASMPQWSTIAAVLLGGLLIDRISRERVPLIFVGGSLGVVLAVALALVVDDRYHAIYCLTAAGFFWGLQSPAIPSTMQFYARPEHIGSAFGVVNGVGSIVGGMMPAMMGAAISMSASQSTPGSAAYSAGFYLLVGSQLMTLACGLLLWLRVRPQAGVRAVPAGGLN</sequence>
<protein>
    <submittedName>
        <fullName evidence="7">MFS transporter</fullName>
    </submittedName>
</protein>
<feature type="domain" description="Major facilitator superfamily (MFS) profile" evidence="6">
    <location>
        <begin position="10"/>
        <end position="419"/>
    </location>
</feature>
<dbReference type="Gene3D" id="1.20.1250.20">
    <property type="entry name" value="MFS general substrate transporter like domains"/>
    <property type="match status" value="2"/>
</dbReference>
<feature type="transmembrane region" description="Helical" evidence="5">
    <location>
        <begin position="170"/>
        <end position="191"/>
    </location>
</feature>
<feature type="transmembrane region" description="Helical" evidence="5">
    <location>
        <begin position="82"/>
        <end position="101"/>
    </location>
</feature>
<evidence type="ECO:0000256" key="2">
    <source>
        <dbReference type="ARBA" id="ARBA00022692"/>
    </source>
</evidence>
<dbReference type="InterPro" id="IPR050382">
    <property type="entry name" value="MFS_Na/Anion_cotransporter"/>
</dbReference>
<evidence type="ECO:0000259" key="6">
    <source>
        <dbReference type="PROSITE" id="PS50850"/>
    </source>
</evidence>
<organism evidence="7 8">
    <name type="scientific">Achromobacter spanius</name>
    <dbReference type="NCBI Taxonomy" id="217203"/>
    <lineage>
        <taxon>Bacteria</taxon>
        <taxon>Pseudomonadati</taxon>
        <taxon>Pseudomonadota</taxon>
        <taxon>Betaproteobacteria</taxon>
        <taxon>Burkholderiales</taxon>
        <taxon>Alcaligenaceae</taxon>
        <taxon>Achromobacter</taxon>
    </lineage>
</organism>
<dbReference type="EMBL" id="JAOCDZ010000009">
    <property type="protein sequence ID" value="MDH0736978.1"/>
    <property type="molecule type" value="Genomic_DNA"/>
</dbReference>
<accession>A0AA42LP77</accession>
<evidence type="ECO:0000256" key="1">
    <source>
        <dbReference type="ARBA" id="ARBA00004141"/>
    </source>
</evidence>
<feature type="transmembrane region" description="Helical" evidence="5">
    <location>
        <begin position="353"/>
        <end position="375"/>
    </location>
</feature>
<dbReference type="AlphaFoldDB" id="A0AA42LP77"/>
<feature type="transmembrane region" description="Helical" evidence="5">
    <location>
        <begin position="294"/>
        <end position="315"/>
    </location>
</feature>
<keyword evidence="3 5" id="KW-1133">Transmembrane helix</keyword>
<feature type="transmembrane region" description="Helical" evidence="5">
    <location>
        <begin position="321"/>
        <end position="341"/>
    </location>
</feature>
<gene>
    <name evidence="7" type="ORF">N5D93_14280</name>
</gene>
<name>A0AA42LP77_9BURK</name>
<feature type="transmembrane region" description="Helical" evidence="5">
    <location>
        <begin position="229"/>
        <end position="247"/>
    </location>
</feature>
<dbReference type="InterPro" id="IPR011701">
    <property type="entry name" value="MFS"/>
</dbReference>
<dbReference type="PANTHER" id="PTHR11662">
    <property type="entry name" value="SOLUTE CARRIER FAMILY 17"/>
    <property type="match status" value="1"/>
</dbReference>
<feature type="transmembrane region" description="Helical" evidence="5">
    <location>
        <begin position="107"/>
        <end position="130"/>
    </location>
</feature>
<dbReference type="Pfam" id="PF07690">
    <property type="entry name" value="MFS_1"/>
    <property type="match status" value="1"/>
</dbReference>
<evidence type="ECO:0000313" key="8">
    <source>
        <dbReference type="Proteomes" id="UP001161094"/>
    </source>
</evidence>
<evidence type="ECO:0000256" key="5">
    <source>
        <dbReference type="SAM" id="Phobius"/>
    </source>
</evidence>
<keyword evidence="2 5" id="KW-0812">Transmembrane</keyword>
<dbReference type="SUPFAM" id="SSF103473">
    <property type="entry name" value="MFS general substrate transporter"/>
    <property type="match status" value="1"/>
</dbReference>
<evidence type="ECO:0000313" key="7">
    <source>
        <dbReference type="EMBL" id="MDH0736978.1"/>
    </source>
</evidence>
<dbReference type="Proteomes" id="UP001161094">
    <property type="component" value="Unassembled WGS sequence"/>
</dbReference>
<dbReference type="RefSeq" id="WP_279995570.1">
    <property type="nucleotide sequence ID" value="NZ_JAOCDZ010000009.1"/>
</dbReference>
<dbReference type="InterPro" id="IPR020846">
    <property type="entry name" value="MFS_dom"/>
</dbReference>
<feature type="transmembrane region" description="Helical" evidence="5">
    <location>
        <begin position="267"/>
        <end position="287"/>
    </location>
</feature>
<comment type="caution">
    <text evidence="7">The sequence shown here is derived from an EMBL/GenBank/DDBJ whole genome shotgun (WGS) entry which is preliminary data.</text>
</comment>
<feature type="transmembrane region" description="Helical" evidence="5">
    <location>
        <begin position="395"/>
        <end position="416"/>
    </location>
</feature>
<dbReference type="InterPro" id="IPR036259">
    <property type="entry name" value="MFS_trans_sf"/>
</dbReference>
<feature type="transmembrane region" description="Helical" evidence="5">
    <location>
        <begin position="49"/>
        <end position="70"/>
    </location>
</feature>
<dbReference type="PANTHER" id="PTHR11662:SF399">
    <property type="entry name" value="FI19708P1-RELATED"/>
    <property type="match status" value="1"/>
</dbReference>
<dbReference type="GO" id="GO:0022857">
    <property type="term" value="F:transmembrane transporter activity"/>
    <property type="evidence" value="ECO:0007669"/>
    <property type="project" value="InterPro"/>
</dbReference>
<keyword evidence="4 5" id="KW-0472">Membrane</keyword>
<proteinExistence type="predicted"/>
<evidence type="ECO:0000256" key="3">
    <source>
        <dbReference type="ARBA" id="ARBA00022989"/>
    </source>
</evidence>
<comment type="subcellular location">
    <subcellularLocation>
        <location evidence="1">Membrane</location>
        <topology evidence="1">Multi-pass membrane protein</topology>
    </subcellularLocation>
</comment>
<evidence type="ECO:0000256" key="4">
    <source>
        <dbReference type="ARBA" id="ARBA00023136"/>
    </source>
</evidence>
<reference evidence="7" key="1">
    <citation type="submission" date="2022-09" db="EMBL/GenBank/DDBJ databases">
        <title>Intensive care unit water sources are persistently colonized with multi-drug resistant bacteria and are the site of extensive horizontal gene transfer of antibiotic resistance genes.</title>
        <authorList>
            <person name="Diorio-Toth L."/>
        </authorList>
    </citation>
    <scope>NUCLEOTIDE SEQUENCE</scope>
    <source>
        <strain evidence="7">GD03843</strain>
    </source>
</reference>